<evidence type="ECO:0000313" key="2">
    <source>
        <dbReference type="Proteomes" id="UP000254621"/>
    </source>
</evidence>
<organism evidence="1 2">
    <name type="scientific">Weissella viridescens</name>
    <name type="common">Lactobacillus viridescens</name>
    <dbReference type="NCBI Taxonomy" id="1629"/>
    <lineage>
        <taxon>Bacteria</taxon>
        <taxon>Bacillati</taxon>
        <taxon>Bacillota</taxon>
        <taxon>Bacilli</taxon>
        <taxon>Lactobacillales</taxon>
        <taxon>Lactobacillaceae</taxon>
        <taxon>Weissella</taxon>
    </lineage>
</organism>
<reference evidence="1 2" key="1">
    <citation type="submission" date="2018-06" db="EMBL/GenBank/DDBJ databases">
        <authorList>
            <consortium name="Pathogen Informatics"/>
            <person name="Doyle S."/>
        </authorList>
    </citation>
    <scope>NUCLEOTIDE SEQUENCE [LARGE SCALE GENOMIC DNA]</scope>
    <source>
        <strain evidence="1 2">NCTC13645</strain>
    </source>
</reference>
<dbReference type="AlphaFoldDB" id="A0A380P272"/>
<proteinExistence type="predicted"/>
<dbReference type="EMBL" id="UHIV01000004">
    <property type="protein sequence ID" value="SUP58977.1"/>
    <property type="molecule type" value="Genomic_DNA"/>
</dbReference>
<dbReference type="InterPro" id="IPR029044">
    <property type="entry name" value="Nucleotide-diphossugar_trans"/>
</dbReference>
<evidence type="ECO:0000313" key="1">
    <source>
        <dbReference type="EMBL" id="SUP58977.1"/>
    </source>
</evidence>
<dbReference type="Proteomes" id="UP000254621">
    <property type="component" value="Unassembled WGS sequence"/>
</dbReference>
<protein>
    <submittedName>
        <fullName evidence="1">Uncharacterized protein</fullName>
    </submittedName>
</protein>
<name>A0A380P272_WEIVI</name>
<dbReference type="SUPFAM" id="SSF53448">
    <property type="entry name" value="Nucleotide-diphospho-sugar transferases"/>
    <property type="match status" value="1"/>
</dbReference>
<sequence length="109" mass="12549">MLERYDTFYQTDLSGYLYAASMHADALNLTSTVNKIRLDTDLDNYYNSGVLLMNLALIREKVHPSDILNSSKNIKISYYYQIKMFSTSYMVMTSCQCLITIITTMSVKI</sequence>
<accession>A0A380P272</accession>
<dbReference type="Gene3D" id="3.90.550.10">
    <property type="entry name" value="Spore Coat Polysaccharide Biosynthesis Protein SpsA, Chain A"/>
    <property type="match status" value="1"/>
</dbReference>
<gene>
    <name evidence="1" type="ORF">NCTC13645_01228</name>
</gene>